<name>A0A9N9P373_9GLOM</name>
<feature type="non-terminal residue" evidence="1">
    <location>
        <position position="466"/>
    </location>
</feature>
<protein>
    <submittedName>
        <fullName evidence="1">10415_t:CDS:1</fullName>
    </submittedName>
</protein>
<keyword evidence="2" id="KW-1185">Reference proteome</keyword>
<sequence length="466" mass="55580">MSVFKLQNKPFDINAKHRFLNFTAYHFDRKQFNSLVEKYFKSDKNPFRYIKYQYERNYNPQQDQMDIHIQGVLILKDATRIGKYLKAGEKNRKKDIALGAKGLLQIEDSVHYTGKDYNKCLLHHKKPIDPNDPKSKLMLCRCDYFDLGKFCEWCNEGCKKYRTLARYDSDSGPFEYGTYTTKNNTKTKKNNNLDKTLEDDYLGEIIQDILDGKLTKDKILVKYTKKNKQWVKTIQDLLRLCVMLGKSYLFRILFPKVYEKPNCGEYSVQVKGSHINYAPKIQCFTSNVPLDELYRFNENEKYISEERGYKKTNRKYFSALNDRFDYVIEYYKYRDDEKPICKNECICCKVKRIFHKGFKASFNNQEFEIEFNDKVDEKAIISITQKKDGLLFKKSNRYYWCPEFKFDRTKYILTDCENFDGIEADIIVYPAIVKKLRAKNSKEIEIVDHKEKYKELFESDTTKNNE</sequence>
<dbReference type="EMBL" id="CAJVPY010021629">
    <property type="protein sequence ID" value="CAG8780290.1"/>
    <property type="molecule type" value="Genomic_DNA"/>
</dbReference>
<proteinExistence type="predicted"/>
<evidence type="ECO:0000313" key="1">
    <source>
        <dbReference type="EMBL" id="CAG8780290.1"/>
    </source>
</evidence>
<organism evidence="1 2">
    <name type="scientific">Dentiscutata erythropus</name>
    <dbReference type="NCBI Taxonomy" id="1348616"/>
    <lineage>
        <taxon>Eukaryota</taxon>
        <taxon>Fungi</taxon>
        <taxon>Fungi incertae sedis</taxon>
        <taxon>Mucoromycota</taxon>
        <taxon>Glomeromycotina</taxon>
        <taxon>Glomeromycetes</taxon>
        <taxon>Diversisporales</taxon>
        <taxon>Gigasporaceae</taxon>
        <taxon>Dentiscutata</taxon>
    </lineage>
</organism>
<comment type="caution">
    <text evidence="1">The sequence shown here is derived from an EMBL/GenBank/DDBJ whole genome shotgun (WGS) entry which is preliminary data.</text>
</comment>
<evidence type="ECO:0000313" key="2">
    <source>
        <dbReference type="Proteomes" id="UP000789405"/>
    </source>
</evidence>
<dbReference type="Proteomes" id="UP000789405">
    <property type="component" value="Unassembled WGS sequence"/>
</dbReference>
<dbReference type="AlphaFoldDB" id="A0A9N9P373"/>
<reference evidence="1" key="1">
    <citation type="submission" date="2021-06" db="EMBL/GenBank/DDBJ databases">
        <authorList>
            <person name="Kallberg Y."/>
            <person name="Tangrot J."/>
            <person name="Rosling A."/>
        </authorList>
    </citation>
    <scope>NUCLEOTIDE SEQUENCE</scope>
    <source>
        <strain evidence="1">MA453B</strain>
    </source>
</reference>
<accession>A0A9N9P373</accession>
<dbReference type="OrthoDB" id="2435380at2759"/>
<gene>
    <name evidence="1" type="ORF">DERYTH_LOCUS19562</name>
</gene>